<dbReference type="InterPro" id="IPR001041">
    <property type="entry name" value="2Fe-2S_ferredoxin-type"/>
</dbReference>
<keyword evidence="7" id="KW-0408">Iron</keyword>
<dbReference type="EMBL" id="FOOI01000005">
    <property type="protein sequence ID" value="SFG36770.1"/>
    <property type="molecule type" value="Genomic_DNA"/>
</dbReference>
<proteinExistence type="predicted"/>
<accession>A0A1I2R8J1</accession>
<evidence type="ECO:0000313" key="14">
    <source>
        <dbReference type="Proteomes" id="UP000533017"/>
    </source>
</evidence>
<dbReference type="InterPro" id="IPR017938">
    <property type="entry name" value="Riboflavin_synthase-like_b-brl"/>
</dbReference>
<dbReference type="PANTHER" id="PTHR47354:SF8">
    <property type="entry name" value="1,2-PHENYLACETYL-COA EPOXIDASE, SUBUNIT E"/>
    <property type="match status" value="1"/>
</dbReference>
<evidence type="ECO:0000313" key="13">
    <source>
        <dbReference type="Proteomes" id="UP000199052"/>
    </source>
</evidence>
<dbReference type="Pfam" id="PF00111">
    <property type="entry name" value="Fer2"/>
    <property type="match status" value="1"/>
</dbReference>
<dbReference type="InterPro" id="IPR006058">
    <property type="entry name" value="2Fe2S_fd_BS"/>
</dbReference>
<dbReference type="PROSITE" id="PS51085">
    <property type="entry name" value="2FE2S_FER_2"/>
    <property type="match status" value="1"/>
</dbReference>
<comment type="cofactor">
    <cofactor evidence="1">
        <name>FAD</name>
        <dbReference type="ChEBI" id="CHEBI:57692"/>
    </cofactor>
</comment>
<evidence type="ECO:0000256" key="2">
    <source>
        <dbReference type="ARBA" id="ARBA00022630"/>
    </source>
</evidence>
<dbReference type="CDD" id="cd06214">
    <property type="entry name" value="PA_degradation_oxidoreductase_like"/>
    <property type="match status" value="1"/>
</dbReference>
<evidence type="ECO:0000256" key="7">
    <source>
        <dbReference type="ARBA" id="ARBA00023004"/>
    </source>
</evidence>
<dbReference type="InterPro" id="IPR008333">
    <property type="entry name" value="Cbr1-like_FAD-bd_dom"/>
</dbReference>
<evidence type="ECO:0000256" key="5">
    <source>
        <dbReference type="ARBA" id="ARBA00022827"/>
    </source>
</evidence>
<dbReference type="NCBIfam" id="TIGR02160">
    <property type="entry name" value="PA_CoA_Oxy5"/>
    <property type="match status" value="1"/>
</dbReference>
<dbReference type="Gene3D" id="3.10.20.30">
    <property type="match status" value="1"/>
</dbReference>
<dbReference type="SUPFAM" id="SSF63380">
    <property type="entry name" value="Riboflavin synthase domain-like"/>
    <property type="match status" value="1"/>
</dbReference>
<reference evidence="12 13" key="1">
    <citation type="submission" date="2016-10" db="EMBL/GenBank/DDBJ databases">
        <authorList>
            <person name="de Groot N.N."/>
        </authorList>
    </citation>
    <scope>NUCLEOTIDE SEQUENCE [LARGE SCALE GENOMIC DNA]</scope>
    <source>
        <strain evidence="12 13">CPCC 202808</strain>
    </source>
</reference>
<evidence type="ECO:0000256" key="6">
    <source>
        <dbReference type="ARBA" id="ARBA00023002"/>
    </source>
</evidence>
<evidence type="ECO:0000313" key="11">
    <source>
        <dbReference type="EMBL" id="NYH82321.1"/>
    </source>
</evidence>
<keyword evidence="2" id="KW-0285">Flavoprotein</keyword>
<dbReference type="InterPro" id="IPR017927">
    <property type="entry name" value="FAD-bd_FR_type"/>
</dbReference>
<dbReference type="RefSeq" id="WP_092883119.1">
    <property type="nucleotide sequence ID" value="NZ_FOOI01000005.1"/>
</dbReference>
<dbReference type="SUPFAM" id="SSF52343">
    <property type="entry name" value="Ferredoxin reductase-like, C-terminal NADP-linked domain"/>
    <property type="match status" value="1"/>
</dbReference>
<dbReference type="InterPro" id="IPR036010">
    <property type="entry name" value="2Fe-2S_ferredoxin-like_sf"/>
</dbReference>
<evidence type="ECO:0000256" key="3">
    <source>
        <dbReference type="ARBA" id="ARBA00022714"/>
    </source>
</evidence>
<dbReference type="CDD" id="cd00207">
    <property type="entry name" value="fer2"/>
    <property type="match status" value="1"/>
</dbReference>
<dbReference type="InterPro" id="IPR011884">
    <property type="entry name" value="PaaE"/>
</dbReference>
<evidence type="ECO:0000313" key="12">
    <source>
        <dbReference type="EMBL" id="SFG36770.1"/>
    </source>
</evidence>
<dbReference type="InterPro" id="IPR050415">
    <property type="entry name" value="MRET"/>
</dbReference>
<dbReference type="Gene3D" id="2.40.30.10">
    <property type="entry name" value="Translation factors"/>
    <property type="match status" value="1"/>
</dbReference>
<dbReference type="SUPFAM" id="SSF54292">
    <property type="entry name" value="2Fe-2S ferredoxin-like"/>
    <property type="match status" value="1"/>
</dbReference>
<keyword evidence="14" id="KW-1185">Reference proteome</keyword>
<reference evidence="11 14" key="2">
    <citation type="submission" date="2020-07" db="EMBL/GenBank/DDBJ databases">
        <title>Sequencing the genomes of 1000 actinobacteria strains.</title>
        <authorList>
            <person name="Klenk H.-P."/>
        </authorList>
    </citation>
    <scope>NUCLEOTIDE SEQUENCE [LARGE SCALE GENOMIC DNA]</scope>
    <source>
        <strain evidence="11 14">DSM 45117</strain>
    </source>
</reference>
<keyword evidence="8" id="KW-0411">Iron-sulfur</keyword>
<protein>
    <submittedName>
        <fullName evidence="12">Ring-1,2-phenylacetyl-CoA epoxidase subunit PaaE</fullName>
    </submittedName>
</protein>
<dbReference type="OrthoDB" id="9796486at2"/>
<dbReference type="EMBL" id="JACBZA010000001">
    <property type="protein sequence ID" value="NYH82321.1"/>
    <property type="molecule type" value="Genomic_DNA"/>
</dbReference>
<gene>
    <name evidence="11" type="ORF">FHR37_001172</name>
    <name evidence="12" type="ORF">SAMN05421678_105273</name>
</gene>
<dbReference type="PRINTS" id="PR00371">
    <property type="entry name" value="FPNCR"/>
</dbReference>
<keyword evidence="6" id="KW-0560">Oxidoreductase</keyword>
<keyword evidence="4" id="KW-0479">Metal-binding</keyword>
<evidence type="ECO:0000259" key="9">
    <source>
        <dbReference type="PROSITE" id="PS51085"/>
    </source>
</evidence>
<evidence type="ECO:0000256" key="8">
    <source>
        <dbReference type="ARBA" id="ARBA00023014"/>
    </source>
</evidence>
<organism evidence="12 13">
    <name type="scientific">Actinopolymorpha cephalotaxi</name>
    <dbReference type="NCBI Taxonomy" id="504797"/>
    <lineage>
        <taxon>Bacteria</taxon>
        <taxon>Bacillati</taxon>
        <taxon>Actinomycetota</taxon>
        <taxon>Actinomycetes</taxon>
        <taxon>Propionibacteriales</taxon>
        <taxon>Actinopolymorphaceae</taxon>
        <taxon>Actinopolymorpha</taxon>
    </lineage>
</organism>
<name>A0A1I2R8J1_9ACTN</name>
<dbReference type="InterPro" id="IPR001709">
    <property type="entry name" value="Flavoprot_Pyr_Nucl_cyt_Rdtase"/>
</dbReference>
<dbReference type="InterPro" id="IPR012675">
    <property type="entry name" value="Beta-grasp_dom_sf"/>
</dbReference>
<feature type="domain" description="2Fe-2S ferredoxin-type" evidence="9">
    <location>
        <begin position="287"/>
        <end position="377"/>
    </location>
</feature>
<dbReference type="AlphaFoldDB" id="A0A1I2R8J1"/>
<evidence type="ECO:0000259" key="10">
    <source>
        <dbReference type="PROSITE" id="PS51384"/>
    </source>
</evidence>
<sequence length="377" mass="40603">MDPATDPAEPRTRRGGVRRHAVVHQLRVARVDPLTDDAVAVTFEVPPELAEDYRFVPGQHLNVATPRAGDDLRRSYSICSPWSHKAPTRLRIGVKRVAGGGFSSYALTGLAAGDEVGVMTPTGRFTVVPDPSAARHLAFVAAGSGITPILSMVEGVLAAEPASRVTLLYGNRTSASVMFVEELADLKDRYPDRFHLVHVLSRELPEIALLGGRLDAVKLGGFLDTLLPVESVEQWYLCGPLAMVEEIRALLRERGVPRTRVHTELFHVGAPVAAEPVAAESGPAAGCEVEVVMDGRRSSFRLPTPGPPVLEGVLGVRRDAPFACRGGVCGTCRARVLEGGVRMDHCYALEPEEVARGYVLTCQAHPTSDRLVVDYDA</sequence>
<dbReference type="InterPro" id="IPR039261">
    <property type="entry name" value="FNR_nucleotide-bd"/>
</dbReference>
<dbReference type="STRING" id="504797.SAMN05421678_105273"/>
<dbReference type="PROSITE" id="PS51384">
    <property type="entry name" value="FAD_FR"/>
    <property type="match status" value="1"/>
</dbReference>
<dbReference type="GO" id="GO:0010124">
    <property type="term" value="P:phenylacetate catabolic process"/>
    <property type="evidence" value="ECO:0007669"/>
    <property type="project" value="InterPro"/>
</dbReference>
<dbReference type="PROSITE" id="PS00197">
    <property type="entry name" value="2FE2S_FER_1"/>
    <property type="match status" value="1"/>
</dbReference>
<dbReference type="PANTHER" id="PTHR47354">
    <property type="entry name" value="NADH OXIDOREDUCTASE HCR"/>
    <property type="match status" value="1"/>
</dbReference>
<dbReference type="Proteomes" id="UP000199052">
    <property type="component" value="Unassembled WGS sequence"/>
</dbReference>
<dbReference type="PRINTS" id="PR00410">
    <property type="entry name" value="PHEHYDRXLASE"/>
</dbReference>
<keyword evidence="3" id="KW-0001">2Fe-2S</keyword>
<dbReference type="GO" id="GO:0051537">
    <property type="term" value="F:2 iron, 2 sulfur cluster binding"/>
    <property type="evidence" value="ECO:0007669"/>
    <property type="project" value="UniProtKB-KW"/>
</dbReference>
<feature type="domain" description="FAD-binding FR-type" evidence="10">
    <location>
        <begin position="21"/>
        <end position="128"/>
    </location>
</feature>
<dbReference type="Gene3D" id="3.40.50.80">
    <property type="entry name" value="Nucleotide-binding domain of ferredoxin-NADP reductase (FNR) module"/>
    <property type="match status" value="1"/>
</dbReference>
<dbReference type="Pfam" id="PF00175">
    <property type="entry name" value="NAD_binding_1"/>
    <property type="match status" value="1"/>
</dbReference>
<keyword evidence="5" id="KW-0274">FAD</keyword>
<dbReference type="GO" id="GO:0050660">
    <property type="term" value="F:flavin adenine dinucleotide binding"/>
    <property type="evidence" value="ECO:0007669"/>
    <property type="project" value="TreeGrafter"/>
</dbReference>
<dbReference type="GO" id="GO:0016491">
    <property type="term" value="F:oxidoreductase activity"/>
    <property type="evidence" value="ECO:0007669"/>
    <property type="project" value="UniProtKB-KW"/>
</dbReference>
<evidence type="ECO:0000256" key="4">
    <source>
        <dbReference type="ARBA" id="ARBA00022723"/>
    </source>
</evidence>
<dbReference type="Pfam" id="PF00970">
    <property type="entry name" value="FAD_binding_6"/>
    <property type="match status" value="1"/>
</dbReference>
<dbReference type="Proteomes" id="UP000533017">
    <property type="component" value="Unassembled WGS sequence"/>
</dbReference>
<dbReference type="InterPro" id="IPR001433">
    <property type="entry name" value="OxRdtase_FAD/NAD-bd"/>
</dbReference>
<dbReference type="GO" id="GO:0046872">
    <property type="term" value="F:metal ion binding"/>
    <property type="evidence" value="ECO:0007669"/>
    <property type="project" value="UniProtKB-KW"/>
</dbReference>
<evidence type="ECO:0000256" key="1">
    <source>
        <dbReference type="ARBA" id="ARBA00001974"/>
    </source>
</evidence>